<dbReference type="GO" id="GO:0004674">
    <property type="term" value="F:protein serine/threonine kinase activity"/>
    <property type="evidence" value="ECO:0007669"/>
    <property type="project" value="UniProtKB-KW"/>
</dbReference>
<feature type="repeat" description="WD" evidence="3">
    <location>
        <begin position="431"/>
        <end position="472"/>
    </location>
</feature>
<keyword evidence="4" id="KW-1133">Transmembrane helix</keyword>
<keyword evidence="6" id="KW-0418">Kinase</keyword>
<dbReference type="PANTHER" id="PTHR19848:SF8">
    <property type="entry name" value="F-BOX AND WD REPEAT DOMAIN CONTAINING 7"/>
    <property type="match status" value="1"/>
</dbReference>
<dbReference type="SMART" id="SM00320">
    <property type="entry name" value="WD40"/>
    <property type="match status" value="7"/>
</dbReference>
<dbReference type="PANTHER" id="PTHR19848">
    <property type="entry name" value="WD40 REPEAT PROTEIN"/>
    <property type="match status" value="1"/>
</dbReference>
<dbReference type="Pfam" id="PF00069">
    <property type="entry name" value="Pkinase"/>
    <property type="match status" value="1"/>
</dbReference>
<dbReference type="InterPro" id="IPR020472">
    <property type="entry name" value="WD40_PAC1"/>
</dbReference>
<dbReference type="Gene3D" id="1.10.510.10">
    <property type="entry name" value="Transferase(Phosphotransferase) domain 1"/>
    <property type="match status" value="1"/>
</dbReference>
<dbReference type="InterPro" id="IPR011009">
    <property type="entry name" value="Kinase-like_dom_sf"/>
</dbReference>
<feature type="repeat" description="WD" evidence="3">
    <location>
        <begin position="515"/>
        <end position="556"/>
    </location>
</feature>
<gene>
    <name evidence="6" type="ORF">AN481_04150</name>
</gene>
<feature type="transmembrane region" description="Helical" evidence="4">
    <location>
        <begin position="325"/>
        <end position="343"/>
    </location>
</feature>
<dbReference type="PRINTS" id="PR00320">
    <property type="entry name" value="GPROTEINBRPT"/>
</dbReference>
<evidence type="ECO:0000256" key="3">
    <source>
        <dbReference type="PROSITE-ProRule" id="PRU00221"/>
    </source>
</evidence>
<dbReference type="InterPro" id="IPR015943">
    <property type="entry name" value="WD40/YVTN_repeat-like_dom_sf"/>
</dbReference>
<reference evidence="6 7" key="1">
    <citation type="submission" date="2015-09" db="EMBL/GenBank/DDBJ databases">
        <title>Whole genome shotgun sequence assembly of Aphanizomenon flos-aquae UKL13.</title>
        <authorList>
            <person name="Driscoll C."/>
        </authorList>
    </citation>
    <scope>NUCLEOTIDE SEQUENCE [LARGE SCALE GENOMIC DNA]</scope>
    <source>
        <strain evidence="6">MDT13</strain>
    </source>
</reference>
<organism evidence="6 7">
    <name type="scientific">Aphanizomenon flos-aquae LD13</name>
    <dbReference type="NCBI Taxonomy" id="1710894"/>
    <lineage>
        <taxon>Bacteria</taxon>
        <taxon>Bacillati</taxon>
        <taxon>Cyanobacteriota</taxon>
        <taxon>Cyanophyceae</taxon>
        <taxon>Nostocales</taxon>
        <taxon>Aphanizomenonaceae</taxon>
        <taxon>Aphanizomenon</taxon>
    </lineage>
</organism>
<dbReference type="EMBL" id="LJOY01000009">
    <property type="protein sequence ID" value="OBQ26601.1"/>
    <property type="molecule type" value="Genomic_DNA"/>
</dbReference>
<dbReference type="InterPro" id="IPR000719">
    <property type="entry name" value="Prot_kinase_dom"/>
</dbReference>
<dbReference type="Gene3D" id="2.130.10.10">
    <property type="entry name" value="YVTN repeat-like/Quinoprotein amine dehydrogenase"/>
    <property type="match status" value="3"/>
</dbReference>
<dbReference type="STRING" id="1803587.GCA_001593825_00775"/>
<dbReference type="SUPFAM" id="SSF56112">
    <property type="entry name" value="Protein kinase-like (PK-like)"/>
    <property type="match status" value="1"/>
</dbReference>
<feature type="repeat" description="WD" evidence="3">
    <location>
        <begin position="473"/>
        <end position="514"/>
    </location>
</feature>
<keyword evidence="4" id="KW-0472">Membrane</keyword>
<dbReference type="InterPro" id="IPR036322">
    <property type="entry name" value="WD40_repeat_dom_sf"/>
</dbReference>
<dbReference type="AlphaFoldDB" id="A0A1B7VZZ9"/>
<feature type="repeat" description="WD" evidence="3">
    <location>
        <begin position="557"/>
        <end position="598"/>
    </location>
</feature>
<keyword evidence="6" id="KW-0808">Transferase</keyword>
<dbReference type="GO" id="GO:0005524">
    <property type="term" value="F:ATP binding"/>
    <property type="evidence" value="ECO:0007669"/>
    <property type="project" value="InterPro"/>
</dbReference>
<dbReference type="PROSITE" id="PS00678">
    <property type="entry name" value="WD_REPEATS_1"/>
    <property type="match status" value="3"/>
</dbReference>
<dbReference type="PROSITE" id="PS50011">
    <property type="entry name" value="PROTEIN_KINASE_DOM"/>
    <property type="match status" value="1"/>
</dbReference>
<dbReference type="NCBIfam" id="NF045510">
    <property type="entry name" value="4Cys_prefix_kin"/>
    <property type="match status" value="1"/>
</dbReference>
<dbReference type="CDD" id="cd14014">
    <property type="entry name" value="STKc_PknB_like"/>
    <property type="match status" value="1"/>
</dbReference>
<dbReference type="PROSITE" id="PS50082">
    <property type="entry name" value="WD_REPEATS_2"/>
    <property type="match status" value="5"/>
</dbReference>
<keyword evidence="2" id="KW-0677">Repeat</keyword>
<dbReference type="Pfam" id="PF00400">
    <property type="entry name" value="WD40"/>
    <property type="match status" value="7"/>
</dbReference>
<comment type="caution">
    <text evidence="6">The sequence shown here is derived from an EMBL/GenBank/DDBJ whole genome shotgun (WGS) entry which is preliminary data.</text>
</comment>
<dbReference type="PATRIC" id="fig|1710894.3.peg.1397"/>
<dbReference type="InterPro" id="IPR001680">
    <property type="entry name" value="WD40_rpt"/>
</dbReference>
<evidence type="ECO:0000256" key="4">
    <source>
        <dbReference type="SAM" id="Phobius"/>
    </source>
</evidence>
<evidence type="ECO:0000256" key="2">
    <source>
        <dbReference type="ARBA" id="ARBA00022737"/>
    </source>
</evidence>
<dbReference type="Proteomes" id="UP000092382">
    <property type="component" value="Unassembled WGS sequence"/>
</dbReference>
<keyword evidence="1 3" id="KW-0853">WD repeat</keyword>
<keyword evidence="6" id="KW-0723">Serine/threonine-protein kinase</keyword>
<proteinExistence type="predicted"/>
<dbReference type="PROSITE" id="PS50294">
    <property type="entry name" value="WD_REPEATS_REGION"/>
    <property type="match status" value="5"/>
</dbReference>
<sequence>MICCLNPDCSNPQNPDHHQLCQTCHTPLVPLLRNRFRVLRVLSDEGGFGRTYISEDIDKLNELCVVKQLAPKFQGTWSQKKAIQLFSEEARRLQELGEHPQIPTLIAYFEQDNCLYLVQQFIDGQNLFNELKSRRIYKDWDIQSILLDLLPIIKFVHQHGVIHRDIKPENIIRRKTDGRLTLIDFGSSKQLTAQVQRKNGTSIGSHGYSPIEQIRDGKAYPASDLFSLGATCFHLLTGISPFQLWMEYGYTWVENWQHYLRFPLSLELTEIMDKLLQKEIKNRYQSADEVIRDLMKKHTHILPAANHKIIKKPVKNSQTYSSKYIWIRNLISMLGIIVFFALAESGYREFRKLKTNFSFSLSQPGNSPSKSVISEKSWSLVNTFDGHKSKVLSVAMSPNGKMIVSSSNCDNSQCHNIKLWNVITGKEITNLQGHSQNVNVVAITTDGKILVSGSDDKTIKIWSLQTNQLIHTLNGHTDAVHSLVISGDGKTLISASDDKTIKVWNLITGKLIRTLIGHKYWVRSVDINHDGVTLASGSFDKTIKLWNINQQAPIQNLATSSQTFIAVAFSPNGKIIASASRDRTIKLWNLQTLQEIRTLMVEDNSVNTIAFSPDGKILASAGRNISGEQIHHTIKLWNVATGEEMLTLTGHINAVTSLAFSADGKFLVSSGEDNLIKIWQIPVNDDKNFPRRVLVLDKNKFR</sequence>
<evidence type="ECO:0000313" key="7">
    <source>
        <dbReference type="Proteomes" id="UP000092382"/>
    </source>
</evidence>
<name>A0A1B7VZZ9_APHFL</name>
<dbReference type="SUPFAM" id="SSF50978">
    <property type="entry name" value="WD40 repeat-like"/>
    <property type="match status" value="1"/>
</dbReference>
<evidence type="ECO:0000313" key="6">
    <source>
        <dbReference type="EMBL" id="OBQ26601.1"/>
    </source>
</evidence>
<evidence type="ECO:0000259" key="5">
    <source>
        <dbReference type="PROSITE" id="PS50011"/>
    </source>
</evidence>
<feature type="domain" description="Protein kinase" evidence="5">
    <location>
        <begin position="37"/>
        <end position="301"/>
    </location>
</feature>
<protein>
    <submittedName>
        <fullName evidence="6">Serine/threonine protein kinase</fullName>
    </submittedName>
</protein>
<feature type="repeat" description="WD" evidence="3">
    <location>
        <begin position="648"/>
        <end position="681"/>
    </location>
</feature>
<dbReference type="InterPro" id="IPR019775">
    <property type="entry name" value="WD40_repeat_CS"/>
</dbReference>
<evidence type="ECO:0000256" key="1">
    <source>
        <dbReference type="ARBA" id="ARBA00022574"/>
    </source>
</evidence>
<accession>A0A1B7VZZ9</accession>
<dbReference type="CDD" id="cd00200">
    <property type="entry name" value="WD40"/>
    <property type="match status" value="1"/>
</dbReference>
<dbReference type="SMART" id="SM00220">
    <property type="entry name" value="S_TKc"/>
    <property type="match status" value="1"/>
</dbReference>
<keyword evidence="4" id="KW-0812">Transmembrane</keyword>